<evidence type="ECO:0000259" key="2">
    <source>
        <dbReference type="Pfam" id="PF09816"/>
    </source>
</evidence>
<feature type="compositionally biased region" description="Basic and acidic residues" evidence="1">
    <location>
        <begin position="271"/>
        <end position="282"/>
    </location>
</feature>
<dbReference type="AlphaFoldDB" id="A0A9P4YZD5"/>
<protein>
    <submittedName>
        <fullName evidence="3">RNA polymerase II transcription elongation factor</fullName>
    </submittedName>
</protein>
<dbReference type="RefSeq" id="XP_035323221.1">
    <property type="nucleotide sequence ID" value="XM_035467209.1"/>
</dbReference>
<sequence length="398" mass="42792">MAGKIIDPTKTGNYPVVLSDRLLGKEATEIFTGVRYNHKPDPSSDRTARLKPSTPGQTSSYDMSFTGADGRSTEYAFAGTRTIGDGQYVLYFDPGRDVFVLDRLDSTFHMNLTRTPTNSDPESLAKKHPHIDSSISIKPTKSVGAGGGSGGGGAAASAPANSSGTKAKAADSTKKTTTAAPARKQTAAAADKKKKSTANVSLALPQEDKSKPAKPKSKPQPKPKSGSNGKSRPVDEEDEEDEADDLLLVEYPDGGPKSQNRDFSPAFPSVRRFDEFMDQRESEADDADGESAEEPDASFRLPSPVNQSNRQQSDEEDDDDNDDDDDDGDDDDNDDEGSYGQQQQQQQQQQRPEPEPASPNLEDDLEKDLEEAFEAVEMSNTGTPAGGDGDESEISEED</sequence>
<dbReference type="InterPro" id="IPR019194">
    <property type="entry name" value="Tscrpt_elong_fac_Eaf_N"/>
</dbReference>
<accession>A0A9P4YZD5</accession>
<dbReference type="Pfam" id="PF09816">
    <property type="entry name" value="EAF"/>
    <property type="match status" value="1"/>
</dbReference>
<reference evidence="3" key="1">
    <citation type="submission" date="2020-03" db="EMBL/GenBank/DDBJ databases">
        <title>Site-based positive gene gene selection in Geosmithia morbida across the United States reveals a broad range of putative effectors and factors for local host and environmental adapation.</title>
        <authorList>
            <person name="Onufrak A."/>
            <person name="Murdoch R.W."/>
            <person name="Gazis R."/>
            <person name="Huff M."/>
            <person name="Staton M."/>
            <person name="Klingeman W."/>
            <person name="Hadziabdic D."/>
        </authorList>
    </citation>
    <scope>NUCLEOTIDE SEQUENCE</scope>
    <source>
        <strain evidence="3">1262</strain>
    </source>
</reference>
<keyword evidence="3" id="KW-0251">Elongation factor</keyword>
<dbReference type="GeneID" id="55971463"/>
<feature type="compositionally biased region" description="Low complexity" evidence="1">
    <location>
        <begin position="175"/>
        <end position="189"/>
    </location>
</feature>
<feature type="domain" description="Transcription elongation factor Eaf N-terminal" evidence="2">
    <location>
        <begin position="14"/>
        <end position="116"/>
    </location>
</feature>
<dbReference type="OrthoDB" id="125903at2759"/>
<feature type="compositionally biased region" description="Low complexity" evidence="1">
    <location>
        <begin position="155"/>
        <end position="167"/>
    </location>
</feature>
<feature type="region of interest" description="Disordered" evidence="1">
    <location>
        <begin position="34"/>
        <end position="65"/>
    </location>
</feature>
<feature type="region of interest" description="Disordered" evidence="1">
    <location>
        <begin position="113"/>
        <end position="398"/>
    </location>
</feature>
<gene>
    <name evidence="3" type="ORF">GMORB2_5235</name>
</gene>
<name>A0A9P4YZD5_9HYPO</name>
<evidence type="ECO:0000313" key="4">
    <source>
        <dbReference type="Proteomes" id="UP000749293"/>
    </source>
</evidence>
<keyword evidence="3" id="KW-0648">Protein biosynthesis</keyword>
<feature type="compositionally biased region" description="Basic residues" evidence="1">
    <location>
        <begin position="212"/>
        <end position="221"/>
    </location>
</feature>
<dbReference type="EMBL" id="JAANYQ010000004">
    <property type="protein sequence ID" value="KAF4124569.1"/>
    <property type="molecule type" value="Genomic_DNA"/>
</dbReference>
<feature type="compositionally biased region" description="Acidic residues" evidence="1">
    <location>
        <begin position="314"/>
        <end position="337"/>
    </location>
</feature>
<feature type="compositionally biased region" description="Polar residues" evidence="1">
    <location>
        <begin position="54"/>
        <end position="63"/>
    </location>
</feature>
<feature type="compositionally biased region" description="Low complexity" evidence="1">
    <location>
        <begin position="341"/>
        <end position="350"/>
    </location>
</feature>
<evidence type="ECO:0000256" key="1">
    <source>
        <dbReference type="SAM" id="MobiDB-lite"/>
    </source>
</evidence>
<feature type="compositionally biased region" description="Acidic residues" evidence="1">
    <location>
        <begin position="361"/>
        <end position="374"/>
    </location>
</feature>
<keyword evidence="4" id="KW-1185">Reference proteome</keyword>
<organism evidence="3 4">
    <name type="scientific">Geosmithia morbida</name>
    <dbReference type="NCBI Taxonomy" id="1094350"/>
    <lineage>
        <taxon>Eukaryota</taxon>
        <taxon>Fungi</taxon>
        <taxon>Dikarya</taxon>
        <taxon>Ascomycota</taxon>
        <taxon>Pezizomycotina</taxon>
        <taxon>Sordariomycetes</taxon>
        <taxon>Hypocreomycetidae</taxon>
        <taxon>Hypocreales</taxon>
        <taxon>Bionectriaceae</taxon>
        <taxon>Geosmithia</taxon>
    </lineage>
</organism>
<feature type="compositionally biased region" description="Basic and acidic residues" evidence="1">
    <location>
        <begin position="38"/>
        <end position="48"/>
    </location>
</feature>
<feature type="compositionally biased region" description="Acidic residues" evidence="1">
    <location>
        <begin position="283"/>
        <end position="296"/>
    </location>
</feature>
<feature type="compositionally biased region" description="Acidic residues" evidence="1">
    <location>
        <begin position="388"/>
        <end position="398"/>
    </location>
</feature>
<feature type="compositionally biased region" description="Acidic residues" evidence="1">
    <location>
        <begin position="235"/>
        <end position="247"/>
    </location>
</feature>
<dbReference type="Proteomes" id="UP000749293">
    <property type="component" value="Unassembled WGS sequence"/>
</dbReference>
<comment type="caution">
    <text evidence="3">The sequence shown here is derived from an EMBL/GenBank/DDBJ whole genome shotgun (WGS) entry which is preliminary data.</text>
</comment>
<feature type="compositionally biased region" description="Gly residues" evidence="1">
    <location>
        <begin position="144"/>
        <end position="154"/>
    </location>
</feature>
<dbReference type="GO" id="GO:0003746">
    <property type="term" value="F:translation elongation factor activity"/>
    <property type="evidence" value="ECO:0007669"/>
    <property type="project" value="UniProtKB-KW"/>
</dbReference>
<evidence type="ECO:0000313" key="3">
    <source>
        <dbReference type="EMBL" id="KAF4124569.1"/>
    </source>
</evidence>
<proteinExistence type="predicted"/>